<organism evidence="1 2">
    <name type="scientific">Rhodopseudomonas faecalis</name>
    <dbReference type="NCBI Taxonomy" id="99655"/>
    <lineage>
        <taxon>Bacteria</taxon>
        <taxon>Pseudomonadati</taxon>
        <taxon>Pseudomonadota</taxon>
        <taxon>Alphaproteobacteria</taxon>
        <taxon>Hyphomicrobiales</taxon>
        <taxon>Nitrobacteraceae</taxon>
        <taxon>Rhodopseudomonas</taxon>
    </lineage>
</organism>
<dbReference type="EMBL" id="QJTI01000007">
    <property type="protein sequence ID" value="PYF03383.1"/>
    <property type="molecule type" value="Genomic_DNA"/>
</dbReference>
<evidence type="ECO:0000313" key="1">
    <source>
        <dbReference type="EMBL" id="PYF03383.1"/>
    </source>
</evidence>
<keyword evidence="2" id="KW-1185">Reference proteome</keyword>
<dbReference type="AlphaFoldDB" id="A0A318TFP2"/>
<dbReference type="RefSeq" id="WP_110780553.1">
    <property type="nucleotide sequence ID" value="NZ_QJTI01000007.1"/>
</dbReference>
<evidence type="ECO:0000313" key="2">
    <source>
        <dbReference type="Proteomes" id="UP000248148"/>
    </source>
</evidence>
<name>A0A318TFP2_9BRAD</name>
<protein>
    <submittedName>
        <fullName evidence="1">Uncharacterized protein</fullName>
    </submittedName>
</protein>
<proteinExistence type="predicted"/>
<sequence length="65" mass="6839">MAERLEWHSSLHAEQAWLAALVDAFEQVAATESTAGCDPNALAACARYLARPSVGAVGAVSRLLN</sequence>
<comment type="caution">
    <text evidence="1">The sequence shown here is derived from an EMBL/GenBank/DDBJ whole genome shotgun (WGS) entry which is preliminary data.</text>
</comment>
<accession>A0A318TFP2</accession>
<reference evidence="1 2" key="1">
    <citation type="submission" date="2018-06" db="EMBL/GenBank/DDBJ databases">
        <title>Genomic Encyclopedia of Archaeal and Bacterial Type Strains, Phase II (KMG-II): from individual species to whole genera.</title>
        <authorList>
            <person name="Goeker M."/>
        </authorList>
    </citation>
    <scope>NUCLEOTIDE SEQUENCE [LARGE SCALE GENOMIC DNA]</scope>
    <source>
        <strain evidence="1 2">JCM 11668</strain>
    </source>
</reference>
<dbReference type="Proteomes" id="UP000248148">
    <property type="component" value="Unassembled WGS sequence"/>
</dbReference>
<gene>
    <name evidence="1" type="ORF">BJ122_107107</name>
</gene>
<dbReference type="OrthoDB" id="8253600at2"/>